<keyword evidence="2" id="KW-1133">Transmembrane helix</keyword>
<organism evidence="3 4">
    <name type="scientific">Solimonas aquatica</name>
    <dbReference type="NCBI Taxonomy" id="489703"/>
    <lineage>
        <taxon>Bacteria</taxon>
        <taxon>Pseudomonadati</taxon>
        <taxon>Pseudomonadota</taxon>
        <taxon>Gammaproteobacteria</taxon>
        <taxon>Nevskiales</taxon>
        <taxon>Nevskiaceae</taxon>
        <taxon>Solimonas</taxon>
    </lineage>
</organism>
<evidence type="ECO:0000313" key="4">
    <source>
        <dbReference type="Proteomes" id="UP000199233"/>
    </source>
</evidence>
<name>A0A1H9BQM9_9GAMM</name>
<keyword evidence="2" id="KW-0472">Membrane</keyword>
<evidence type="ECO:0000256" key="1">
    <source>
        <dbReference type="SAM" id="MobiDB-lite"/>
    </source>
</evidence>
<evidence type="ECO:0000256" key="2">
    <source>
        <dbReference type="SAM" id="Phobius"/>
    </source>
</evidence>
<evidence type="ECO:0000313" key="3">
    <source>
        <dbReference type="EMBL" id="SEP91260.1"/>
    </source>
</evidence>
<sequence length="55" mass="6029">MSCRRDRSTPVPGAGIEAMSEKDSSRARRSVLLFWVHLALAVLVVAGFVYSVAHK</sequence>
<keyword evidence="4" id="KW-1185">Reference proteome</keyword>
<reference evidence="3 4" key="1">
    <citation type="submission" date="2016-10" db="EMBL/GenBank/DDBJ databases">
        <authorList>
            <person name="de Groot N.N."/>
        </authorList>
    </citation>
    <scope>NUCLEOTIDE SEQUENCE [LARGE SCALE GENOMIC DNA]</scope>
    <source>
        <strain evidence="3 4">DSM 25927</strain>
    </source>
</reference>
<feature type="transmembrane region" description="Helical" evidence="2">
    <location>
        <begin position="32"/>
        <end position="53"/>
    </location>
</feature>
<dbReference type="EMBL" id="FOFS01000002">
    <property type="protein sequence ID" value="SEP91260.1"/>
    <property type="molecule type" value="Genomic_DNA"/>
</dbReference>
<dbReference type="AlphaFoldDB" id="A0A1H9BQM9"/>
<feature type="region of interest" description="Disordered" evidence="1">
    <location>
        <begin position="1"/>
        <end position="24"/>
    </location>
</feature>
<dbReference type="STRING" id="489703.SAMN04488038_102185"/>
<proteinExistence type="predicted"/>
<protein>
    <submittedName>
        <fullName evidence="3">Uncharacterized protein</fullName>
    </submittedName>
</protein>
<gene>
    <name evidence="3" type="ORF">SAMN04488038_102185</name>
</gene>
<dbReference type="Proteomes" id="UP000199233">
    <property type="component" value="Unassembled WGS sequence"/>
</dbReference>
<accession>A0A1H9BQM9</accession>
<keyword evidence="2" id="KW-0812">Transmembrane</keyword>